<accession>A0A382E183</accession>
<gene>
    <name evidence="1" type="ORF">METZ01_LOCUS197360</name>
</gene>
<protein>
    <submittedName>
        <fullName evidence="1">Uncharacterized protein</fullName>
    </submittedName>
</protein>
<evidence type="ECO:0000313" key="1">
    <source>
        <dbReference type="EMBL" id="SVB44506.1"/>
    </source>
</evidence>
<proteinExistence type="predicted"/>
<sequence>MTEIVAIKYAEPEPSGLAEIENIREFFRLNKYIWDEDSGVLSNGSESCIFSYLGPFSLFKENDSGDVFPDVVFNYIISLSDKDRTIVSMIEEDDSGWTMDETLADFYLKDFEANLRKEVNSKE</sequence>
<dbReference type="AlphaFoldDB" id="A0A382E183"/>
<reference evidence="1" key="1">
    <citation type="submission" date="2018-05" db="EMBL/GenBank/DDBJ databases">
        <authorList>
            <person name="Lanie J.A."/>
            <person name="Ng W.-L."/>
            <person name="Kazmierczak K.M."/>
            <person name="Andrzejewski T.M."/>
            <person name="Davidsen T.M."/>
            <person name="Wayne K.J."/>
            <person name="Tettelin H."/>
            <person name="Glass J.I."/>
            <person name="Rusch D."/>
            <person name="Podicherti R."/>
            <person name="Tsui H.-C.T."/>
            <person name="Winkler M.E."/>
        </authorList>
    </citation>
    <scope>NUCLEOTIDE SEQUENCE</scope>
</reference>
<dbReference type="EMBL" id="UINC01042200">
    <property type="protein sequence ID" value="SVB44506.1"/>
    <property type="molecule type" value="Genomic_DNA"/>
</dbReference>
<organism evidence="1">
    <name type="scientific">marine metagenome</name>
    <dbReference type="NCBI Taxonomy" id="408172"/>
    <lineage>
        <taxon>unclassified sequences</taxon>
        <taxon>metagenomes</taxon>
        <taxon>ecological metagenomes</taxon>
    </lineage>
</organism>
<name>A0A382E183_9ZZZZ</name>